<evidence type="ECO:0000259" key="2">
    <source>
        <dbReference type="Pfam" id="PF02771"/>
    </source>
</evidence>
<dbReference type="EMBL" id="AAVT01000008">
    <property type="protein sequence ID" value="EAW30342.1"/>
    <property type="molecule type" value="Genomic_DNA"/>
</dbReference>
<dbReference type="PIRSF" id="PIRSF016578">
    <property type="entry name" value="HsaA"/>
    <property type="match status" value="1"/>
</dbReference>
<name>A0YFC8_9GAMM</name>
<comment type="caution">
    <text evidence="4">The sequence shown here is derived from an EMBL/GenBank/DDBJ whole genome shotgun (WGS) entry which is preliminary data.</text>
</comment>
<evidence type="ECO:0000259" key="3">
    <source>
        <dbReference type="Pfam" id="PF08028"/>
    </source>
</evidence>
<dbReference type="Pfam" id="PF08028">
    <property type="entry name" value="Acyl-CoA_dh_2"/>
    <property type="match status" value="1"/>
</dbReference>
<dbReference type="OrthoDB" id="7316074at2"/>
<dbReference type="InterPro" id="IPR037069">
    <property type="entry name" value="AcylCoA_DH/ox_N_sf"/>
</dbReference>
<dbReference type="PANTHER" id="PTHR43884">
    <property type="entry name" value="ACYL-COA DEHYDROGENASE"/>
    <property type="match status" value="1"/>
</dbReference>
<dbReference type="InterPro" id="IPR009100">
    <property type="entry name" value="AcylCoA_DH/oxidase_NM_dom_sf"/>
</dbReference>
<evidence type="ECO:0000256" key="1">
    <source>
        <dbReference type="ARBA" id="ARBA00023002"/>
    </source>
</evidence>
<dbReference type="InterPro" id="IPR046373">
    <property type="entry name" value="Acyl-CoA_Oxase/DH_mid-dom_sf"/>
</dbReference>
<dbReference type="InterPro" id="IPR013786">
    <property type="entry name" value="AcylCoA_DH/ox_N"/>
</dbReference>
<dbReference type="SUPFAM" id="SSF47203">
    <property type="entry name" value="Acyl-CoA dehydrogenase C-terminal domain-like"/>
    <property type="match status" value="1"/>
</dbReference>
<dbReference type="Pfam" id="PF02771">
    <property type="entry name" value="Acyl-CoA_dh_N"/>
    <property type="match status" value="1"/>
</dbReference>
<dbReference type="AlphaFoldDB" id="A0YFC8"/>
<feature type="domain" description="Acyl-CoA dehydrogenase C-terminal" evidence="3">
    <location>
        <begin position="229"/>
        <end position="361"/>
    </location>
</feature>
<reference evidence="4 5" key="1">
    <citation type="journal article" date="2010" name="J. Bacteriol.">
        <title>Genome sequence of the oligotrophic marine Gammaproteobacterium HTCC2143, isolated from the Oregon Coast.</title>
        <authorList>
            <person name="Oh H.M."/>
            <person name="Kang I."/>
            <person name="Ferriera S."/>
            <person name="Giovannoni S.J."/>
            <person name="Cho J.C."/>
        </authorList>
    </citation>
    <scope>NUCLEOTIDE SEQUENCE [LARGE SCALE GENOMIC DNA]</scope>
    <source>
        <strain evidence="4 5">HTCC2143</strain>
    </source>
</reference>
<keyword evidence="5" id="KW-1185">Reference proteome</keyword>
<organism evidence="4 5">
    <name type="scientific">marine gamma proteobacterium HTCC2143</name>
    <dbReference type="NCBI Taxonomy" id="247633"/>
    <lineage>
        <taxon>Bacteria</taxon>
        <taxon>Pseudomonadati</taxon>
        <taxon>Pseudomonadota</taxon>
        <taxon>Gammaproteobacteria</taxon>
        <taxon>Cellvibrionales</taxon>
        <taxon>Spongiibacteraceae</taxon>
        <taxon>BD1-7 clade</taxon>
    </lineage>
</organism>
<sequence>MSVLENAHVIADTIRPRAEDIEKSRRLPNDIAVMMAQAGLFRIMVPTYLGGMESTPMQAMEIIETIANADASAGWCVMIASTTGVTSAYLDKDVAARIFGENDTITGGVFAPMGKATFDQGGYQLSGHWNWASGSANCHWLLGGAMVMDKGKPRLGADGVPETRQFLYPADKASLPDTWNVTGLCGTGSGDMVVDELFIPQEYSLSLAADKPVAEGPLYTFPVFGLLAIGIAAVSLGNARAAIDDLKDLARAKKSQGSSKTIGQRATSQVQLAQAEADFKSARAFLFDSVKIAYGAAQTDGEISLAMRADVRLAATNAVRRSADITRSMYDLAGGSSVFLNSSLQRRMRDAHVATQHMMVSPQTYELIGRVGFDLDTDSTFL</sequence>
<evidence type="ECO:0000313" key="5">
    <source>
        <dbReference type="Proteomes" id="UP000004931"/>
    </source>
</evidence>
<proteinExistence type="predicted"/>
<dbReference type="SUPFAM" id="SSF56645">
    <property type="entry name" value="Acyl-CoA dehydrogenase NM domain-like"/>
    <property type="match status" value="1"/>
</dbReference>
<feature type="domain" description="Acyl-CoA dehydrogenase/oxidase N-terminal" evidence="2">
    <location>
        <begin position="10"/>
        <end position="85"/>
    </location>
</feature>
<keyword evidence="4" id="KW-0472">Membrane</keyword>
<dbReference type="eggNOG" id="COG1960">
    <property type="taxonomic scope" value="Bacteria"/>
</dbReference>
<keyword evidence="4" id="KW-0812">Transmembrane</keyword>
<protein>
    <submittedName>
        <fullName evidence="4">Probable transmembrane protein</fullName>
    </submittedName>
</protein>
<dbReference type="STRING" id="247633.GP2143_09060"/>
<dbReference type="InterPro" id="IPR013107">
    <property type="entry name" value="Acyl-CoA_DH_C"/>
</dbReference>
<dbReference type="Gene3D" id="1.10.540.10">
    <property type="entry name" value="Acyl-CoA dehydrogenase/oxidase, N-terminal domain"/>
    <property type="match status" value="1"/>
</dbReference>
<keyword evidence="1" id="KW-0560">Oxidoreductase</keyword>
<dbReference type="GO" id="GO:0050660">
    <property type="term" value="F:flavin adenine dinucleotide binding"/>
    <property type="evidence" value="ECO:0007669"/>
    <property type="project" value="InterPro"/>
</dbReference>
<dbReference type="InterPro" id="IPR036250">
    <property type="entry name" value="AcylCo_DH-like_C"/>
</dbReference>
<evidence type="ECO:0000313" key="4">
    <source>
        <dbReference type="EMBL" id="EAW30342.1"/>
    </source>
</evidence>
<gene>
    <name evidence="4" type="ORF">GP2143_09060</name>
</gene>
<dbReference type="GO" id="GO:0003995">
    <property type="term" value="F:acyl-CoA dehydrogenase activity"/>
    <property type="evidence" value="ECO:0007669"/>
    <property type="project" value="TreeGrafter"/>
</dbReference>
<dbReference type="Proteomes" id="UP000004931">
    <property type="component" value="Unassembled WGS sequence"/>
</dbReference>
<dbReference type="Gene3D" id="1.20.140.10">
    <property type="entry name" value="Butyryl-CoA Dehydrogenase, subunit A, domain 3"/>
    <property type="match status" value="1"/>
</dbReference>
<dbReference type="PANTHER" id="PTHR43884:SF12">
    <property type="entry name" value="ISOVALERYL-COA DEHYDROGENASE, MITOCHONDRIAL-RELATED"/>
    <property type="match status" value="1"/>
</dbReference>
<dbReference type="Gene3D" id="2.40.110.10">
    <property type="entry name" value="Butyryl-CoA Dehydrogenase, subunit A, domain 2"/>
    <property type="match status" value="1"/>
</dbReference>
<accession>A0YFC8</accession>